<reference evidence="1" key="2">
    <citation type="submission" date="2023-02" db="EMBL/GenBank/DDBJ databases">
        <authorList>
            <consortium name="DOE Joint Genome Institute"/>
            <person name="Mondo S.J."/>
            <person name="Chang Y."/>
            <person name="Wang Y."/>
            <person name="Ahrendt S."/>
            <person name="Andreopoulos W."/>
            <person name="Barry K."/>
            <person name="Beard J."/>
            <person name="Benny G.L."/>
            <person name="Blankenship S."/>
            <person name="Bonito G."/>
            <person name="Cuomo C."/>
            <person name="Desiro A."/>
            <person name="Gervers K.A."/>
            <person name="Hundley H."/>
            <person name="Kuo A."/>
            <person name="LaButti K."/>
            <person name="Lang B.F."/>
            <person name="Lipzen A."/>
            <person name="O'Donnell K."/>
            <person name="Pangilinan J."/>
            <person name="Reynolds N."/>
            <person name="Sandor L."/>
            <person name="Smith M.W."/>
            <person name="Tsang A."/>
            <person name="Grigoriev I.V."/>
            <person name="Stajich J.E."/>
            <person name="Spatafora J.W."/>
        </authorList>
    </citation>
    <scope>NUCLEOTIDE SEQUENCE</scope>
    <source>
        <strain evidence="1">RSA 2281</strain>
    </source>
</reference>
<sequence length="606" mass="69302">MFEQILKTQVDGFKIIRCVTNTIVLEMKALTFKTQHVMYQKKVLIIKTIKYRFASVLVAVNIVHLLKLRRICVGARRRSRTTIIIDIFTATPSNTGCAQKQQQFFSLIERQKHLSQKRLDKYIDFMGYLRNEIICHIIDDCTDEDLNTLFECIHVGHTWRDIIVCYPDPWKHTSSQTLYANYPRYRTTLEYIALHVQSIELVGHKENTNTGTSSSFQLWDLLELNLSIYVILHRLLFLFFYLIVNGASDDNITDHIYGTLSGLSESLRELYMTASNLCQVSIIQLLTLCTYIERFSCALYSLSDGNGPWPETLSINSLTNINLYFDDYITPTIKLLASLVRCSPNLKVIHLHSFSADNIMNAIDGSCPDLVCLIIISEPPDHYHDIPEHGVFHYCERVGDDAKMEPDEFEAEVMLEMSGHHGWILLSSFTMNLTTLTILINHDPDLLDCILTILRNCPRSNNLESSNYLQLDMVQIMEAISRLKYFISLGLSRLNICGGATQVLLSMLEKYKLSRTLKAFTLNGCHGMSKELIKCAAQIKSLETLEFFTERGGGYHGSKEDTNDISQCIGKLLHLKWLSIRSLVFTDIAAQYLAESKTLCYIIFII</sequence>
<dbReference type="AlphaFoldDB" id="A0AAD5PDD6"/>
<reference evidence="1" key="1">
    <citation type="journal article" date="2022" name="IScience">
        <title>Evolution of zygomycete secretomes and the origins of terrestrial fungal ecologies.</title>
        <authorList>
            <person name="Chang Y."/>
            <person name="Wang Y."/>
            <person name="Mondo S."/>
            <person name="Ahrendt S."/>
            <person name="Andreopoulos W."/>
            <person name="Barry K."/>
            <person name="Beard J."/>
            <person name="Benny G.L."/>
            <person name="Blankenship S."/>
            <person name="Bonito G."/>
            <person name="Cuomo C."/>
            <person name="Desiro A."/>
            <person name="Gervers K.A."/>
            <person name="Hundley H."/>
            <person name="Kuo A."/>
            <person name="LaButti K."/>
            <person name="Lang B.F."/>
            <person name="Lipzen A."/>
            <person name="O'Donnell K."/>
            <person name="Pangilinan J."/>
            <person name="Reynolds N."/>
            <person name="Sandor L."/>
            <person name="Smith M.E."/>
            <person name="Tsang A."/>
            <person name="Grigoriev I.V."/>
            <person name="Stajich J.E."/>
            <person name="Spatafora J.W."/>
        </authorList>
    </citation>
    <scope>NUCLEOTIDE SEQUENCE</scope>
    <source>
        <strain evidence="1">RSA 2281</strain>
    </source>
</reference>
<organism evidence="1 2">
    <name type="scientific">Phascolomyces articulosus</name>
    <dbReference type="NCBI Taxonomy" id="60185"/>
    <lineage>
        <taxon>Eukaryota</taxon>
        <taxon>Fungi</taxon>
        <taxon>Fungi incertae sedis</taxon>
        <taxon>Mucoromycota</taxon>
        <taxon>Mucoromycotina</taxon>
        <taxon>Mucoromycetes</taxon>
        <taxon>Mucorales</taxon>
        <taxon>Lichtheimiaceae</taxon>
        <taxon>Phascolomyces</taxon>
    </lineage>
</organism>
<evidence type="ECO:0008006" key="3">
    <source>
        <dbReference type="Google" id="ProtNLM"/>
    </source>
</evidence>
<proteinExistence type="predicted"/>
<comment type="caution">
    <text evidence="1">The sequence shown here is derived from an EMBL/GenBank/DDBJ whole genome shotgun (WGS) entry which is preliminary data.</text>
</comment>
<accession>A0AAD5PDD6</accession>
<evidence type="ECO:0000313" key="1">
    <source>
        <dbReference type="EMBL" id="KAI9260603.1"/>
    </source>
</evidence>
<gene>
    <name evidence="1" type="ORF">BDA99DRAFT_538206</name>
</gene>
<evidence type="ECO:0000313" key="2">
    <source>
        <dbReference type="Proteomes" id="UP001209540"/>
    </source>
</evidence>
<protein>
    <recommendedName>
        <fullName evidence="3">F-box domain-containing protein</fullName>
    </recommendedName>
</protein>
<name>A0AAD5PDD6_9FUNG</name>
<dbReference type="SUPFAM" id="SSF52047">
    <property type="entry name" value="RNI-like"/>
    <property type="match status" value="1"/>
</dbReference>
<dbReference type="InterPro" id="IPR032675">
    <property type="entry name" value="LRR_dom_sf"/>
</dbReference>
<keyword evidence="2" id="KW-1185">Reference proteome</keyword>
<dbReference type="Proteomes" id="UP001209540">
    <property type="component" value="Unassembled WGS sequence"/>
</dbReference>
<dbReference type="Gene3D" id="3.80.10.10">
    <property type="entry name" value="Ribonuclease Inhibitor"/>
    <property type="match status" value="1"/>
</dbReference>
<dbReference type="EMBL" id="JAIXMP010000016">
    <property type="protein sequence ID" value="KAI9260603.1"/>
    <property type="molecule type" value="Genomic_DNA"/>
</dbReference>